<evidence type="ECO:0000256" key="1">
    <source>
        <dbReference type="SAM" id="MobiDB-lite"/>
    </source>
</evidence>
<feature type="region of interest" description="Disordered" evidence="1">
    <location>
        <begin position="95"/>
        <end position="136"/>
    </location>
</feature>
<protein>
    <submittedName>
        <fullName evidence="3">Uncharacterized protein</fullName>
    </submittedName>
</protein>
<evidence type="ECO:0000313" key="2">
    <source>
        <dbReference type="EMBL" id="RIB26649.1"/>
    </source>
</evidence>
<gene>
    <name evidence="2" type="ORF">C2G38_2162761</name>
    <name evidence="3" type="ORF">C2G38_2240642</name>
</gene>
<reference evidence="3 4" key="1">
    <citation type="submission" date="2018-06" db="EMBL/GenBank/DDBJ databases">
        <title>Comparative genomics reveals the genomic features of Rhizophagus irregularis, R. cerebriforme, R. diaphanum and Gigaspora rosea, and their symbiotic lifestyle signature.</title>
        <authorList>
            <person name="Morin E."/>
            <person name="San Clemente H."/>
            <person name="Chen E.C.H."/>
            <person name="De La Providencia I."/>
            <person name="Hainaut M."/>
            <person name="Kuo A."/>
            <person name="Kohler A."/>
            <person name="Murat C."/>
            <person name="Tang N."/>
            <person name="Roy S."/>
            <person name="Loubradou J."/>
            <person name="Henrissat B."/>
            <person name="Grigoriev I.V."/>
            <person name="Corradi N."/>
            <person name="Roux C."/>
            <person name="Martin F.M."/>
        </authorList>
    </citation>
    <scope>NUCLEOTIDE SEQUENCE [LARGE SCALE GENOMIC DNA]</scope>
    <source>
        <strain evidence="3 4">DAOM 194757</strain>
    </source>
</reference>
<dbReference type="AlphaFoldDB" id="A0A397VVP2"/>
<organism evidence="3 4">
    <name type="scientific">Gigaspora rosea</name>
    <dbReference type="NCBI Taxonomy" id="44941"/>
    <lineage>
        <taxon>Eukaryota</taxon>
        <taxon>Fungi</taxon>
        <taxon>Fungi incertae sedis</taxon>
        <taxon>Mucoromycota</taxon>
        <taxon>Glomeromycotina</taxon>
        <taxon>Glomeromycetes</taxon>
        <taxon>Diversisporales</taxon>
        <taxon>Gigasporaceae</taxon>
        <taxon>Gigaspora</taxon>
    </lineage>
</organism>
<dbReference type="EMBL" id="QKWP01000128">
    <property type="protein sequence ID" value="RIB26649.1"/>
    <property type="molecule type" value="Genomic_DNA"/>
</dbReference>
<feature type="compositionally biased region" description="Basic and acidic residues" evidence="1">
    <location>
        <begin position="109"/>
        <end position="136"/>
    </location>
</feature>
<dbReference type="OrthoDB" id="10252157at2759"/>
<keyword evidence="4" id="KW-1185">Reference proteome</keyword>
<dbReference type="Proteomes" id="UP000266673">
    <property type="component" value="Unassembled WGS sequence"/>
</dbReference>
<accession>A0A397VVP2</accession>
<comment type="caution">
    <text evidence="3">The sequence shown here is derived from an EMBL/GenBank/DDBJ whole genome shotgun (WGS) entry which is preliminary data.</text>
</comment>
<sequence length="136" mass="15461">MSPVLHYIMGGIDINAVSEICKSNSTANCRLGQIARQLAPYQTIVSVDPTNQKVHLEIFWVHKTDYTWCKHATLRKQYKDGKVEIWKCYKQYTPPVQAPQASPSQAPAPEKKAYAPTREKKEYTAEEVAKHNKENG</sequence>
<evidence type="ECO:0000313" key="3">
    <source>
        <dbReference type="EMBL" id="RIB26650.1"/>
    </source>
</evidence>
<proteinExistence type="predicted"/>
<name>A0A397VVP2_9GLOM</name>
<feature type="compositionally biased region" description="Low complexity" evidence="1">
    <location>
        <begin position="95"/>
        <end position="108"/>
    </location>
</feature>
<evidence type="ECO:0000313" key="4">
    <source>
        <dbReference type="Proteomes" id="UP000266673"/>
    </source>
</evidence>
<dbReference type="EMBL" id="QKWP01000128">
    <property type="protein sequence ID" value="RIB26650.1"/>
    <property type="molecule type" value="Genomic_DNA"/>
</dbReference>
<dbReference type="STRING" id="44941.A0A397VVP2"/>